<keyword evidence="1" id="KW-0812">Transmembrane</keyword>
<dbReference type="AlphaFoldDB" id="A0A6J5H4W2"/>
<evidence type="ECO:0000313" key="2">
    <source>
        <dbReference type="EMBL" id="CAB3810534.1"/>
    </source>
</evidence>
<proteinExistence type="predicted"/>
<keyword evidence="1" id="KW-0472">Membrane</keyword>
<protein>
    <recommendedName>
        <fullName evidence="4">Paraquat-inducible protein A</fullName>
    </recommendedName>
</protein>
<feature type="transmembrane region" description="Helical" evidence="1">
    <location>
        <begin position="92"/>
        <end position="122"/>
    </location>
</feature>
<evidence type="ECO:0000256" key="1">
    <source>
        <dbReference type="SAM" id="Phobius"/>
    </source>
</evidence>
<keyword evidence="1" id="KW-1133">Transmembrane helix</keyword>
<evidence type="ECO:0008006" key="4">
    <source>
        <dbReference type="Google" id="ProtNLM"/>
    </source>
</evidence>
<accession>A0A6J5H4W2</accession>
<name>A0A6J5H4W2_9BURK</name>
<dbReference type="EMBL" id="CADIKI010000037">
    <property type="protein sequence ID" value="CAB3810534.1"/>
    <property type="molecule type" value="Genomic_DNA"/>
</dbReference>
<feature type="transmembrane region" description="Helical" evidence="1">
    <location>
        <begin position="48"/>
        <end position="72"/>
    </location>
</feature>
<keyword evidence="3" id="KW-1185">Reference proteome</keyword>
<evidence type="ECO:0000313" key="3">
    <source>
        <dbReference type="Proteomes" id="UP000494252"/>
    </source>
</evidence>
<dbReference type="InterPro" id="IPR007498">
    <property type="entry name" value="PqiA-like"/>
</dbReference>
<reference evidence="2 3" key="1">
    <citation type="submission" date="2020-04" db="EMBL/GenBank/DDBJ databases">
        <authorList>
            <person name="De Canck E."/>
        </authorList>
    </citation>
    <scope>NUCLEOTIDE SEQUENCE [LARGE SCALE GENOMIC DNA]</scope>
    <source>
        <strain evidence="2 3">LMG 27177</strain>
    </source>
</reference>
<dbReference type="RefSeq" id="WP_246291547.1">
    <property type="nucleotide sequence ID" value="NZ_CADIKI010000037.1"/>
</dbReference>
<dbReference type="Pfam" id="PF04403">
    <property type="entry name" value="PqiA"/>
    <property type="match status" value="1"/>
</dbReference>
<sequence length="154" mass="16419">MRTVPALVVCEHCDGVYRRRAPGMREMARRAQCSAVLYLASQLDVDRWLVLTVAAAIVFVIANVCPVIRISLQGLHSETTLWQSAAVLAHGAVAPIALATAVMIVVAPLLQIALLGWVLAFARAGLSGSASPTIAARSLSSFATARRICRASRR</sequence>
<gene>
    <name evidence="2" type="ORF">LMG27177_07271</name>
</gene>
<organism evidence="2 3">
    <name type="scientific">Paraburkholderia fynbosensis</name>
    <dbReference type="NCBI Taxonomy" id="1200993"/>
    <lineage>
        <taxon>Bacteria</taxon>
        <taxon>Pseudomonadati</taxon>
        <taxon>Pseudomonadota</taxon>
        <taxon>Betaproteobacteria</taxon>
        <taxon>Burkholderiales</taxon>
        <taxon>Burkholderiaceae</taxon>
        <taxon>Paraburkholderia</taxon>
    </lineage>
</organism>
<dbReference type="Proteomes" id="UP000494252">
    <property type="component" value="Unassembled WGS sequence"/>
</dbReference>